<dbReference type="OrthoDB" id="2360510at2759"/>
<keyword evidence="2" id="KW-1185">Reference proteome</keyword>
<sequence>LKLYAILSGWYVTESPFTFMNEENNDIIAMVCYNKNFIDISLYNQWDVKKIKSKGLSKKLDENHPFFRDPYRAYADYLYSSAAIMNKKIEFYSSIAYTILK</sequence>
<dbReference type="Proteomes" id="UP000789570">
    <property type="component" value="Unassembled WGS sequence"/>
</dbReference>
<feature type="non-terminal residue" evidence="1">
    <location>
        <position position="101"/>
    </location>
</feature>
<reference evidence="1" key="1">
    <citation type="submission" date="2021-06" db="EMBL/GenBank/DDBJ databases">
        <authorList>
            <person name="Kallberg Y."/>
            <person name="Tangrot J."/>
            <person name="Rosling A."/>
        </authorList>
    </citation>
    <scope>NUCLEOTIDE SEQUENCE</scope>
    <source>
        <strain evidence="1">UK204</strain>
    </source>
</reference>
<organism evidence="1 2">
    <name type="scientific">Funneliformis caledonium</name>
    <dbReference type="NCBI Taxonomy" id="1117310"/>
    <lineage>
        <taxon>Eukaryota</taxon>
        <taxon>Fungi</taxon>
        <taxon>Fungi incertae sedis</taxon>
        <taxon>Mucoromycota</taxon>
        <taxon>Glomeromycotina</taxon>
        <taxon>Glomeromycetes</taxon>
        <taxon>Glomerales</taxon>
        <taxon>Glomeraceae</taxon>
        <taxon>Funneliformis</taxon>
    </lineage>
</organism>
<dbReference type="AlphaFoldDB" id="A0A9N9IYT9"/>
<feature type="non-terminal residue" evidence="1">
    <location>
        <position position="1"/>
    </location>
</feature>
<name>A0A9N9IYT9_9GLOM</name>
<accession>A0A9N9IYT9</accession>
<protein>
    <submittedName>
        <fullName evidence="1">301_t:CDS:1</fullName>
    </submittedName>
</protein>
<proteinExistence type="predicted"/>
<evidence type="ECO:0000313" key="1">
    <source>
        <dbReference type="EMBL" id="CAG8754218.1"/>
    </source>
</evidence>
<comment type="caution">
    <text evidence="1">The sequence shown here is derived from an EMBL/GenBank/DDBJ whole genome shotgun (WGS) entry which is preliminary data.</text>
</comment>
<evidence type="ECO:0000313" key="2">
    <source>
        <dbReference type="Proteomes" id="UP000789570"/>
    </source>
</evidence>
<dbReference type="EMBL" id="CAJVPQ010019552">
    <property type="protein sequence ID" value="CAG8754218.1"/>
    <property type="molecule type" value="Genomic_DNA"/>
</dbReference>
<gene>
    <name evidence="1" type="ORF">FCALED_LOCUS16498</name>
</gene>